<organism evidence="7 8">
    <name type="scientific">Streblomastix strix</name>
    <dbReference type="NCBI Taxonomy" id="222440"/>
    <lineage>
        <taxon>Eukaryota</taxon>
        <taxon>Metamonada</taxon>
        <taxon>Preaxostyla</taxon>
        <taxon>Oxymonadida</taxon>
        <taxon>Streblomastigidae</taxon>
        <taxon>Streblomastix</taxon>
    </lineage>
</organism>
<dbReference type="Proteomes" id="UP000324800">
    <property type="component" value="Unassembled WGS sequence"/>
</dbReference>
<dbReference type="GO" id="GO:0004722">
    <property type="term" value="F:protein serine/threonine phosphatase activity"/>
    <property type="evidence" value="ECO:0007669"/>
    <property type="project" value="UniProtKB-EC"/>
</dbReference>
<dbReference type="GO" id="GO:0003677">
    <property type="term" value="F:DNA binding"/>
    <property type="evidence" value="ECO:0007669"/>
    <property type="project" value="InterPro"/>
</dbReference>
<evidence type="ECO:0000259" key="6">
    <source>
        <dbReference type="PROSITE" id="PS51898"/>
    </source>
</evidence>
<dbReference type="AlphaFoldDB" id="A0A5J4W8T4"/>
<sequence length="501" mass="57426">TKSKYSSVWNLNLLTKFIMRSGLGTARDLMRRTMGLIVAFSATRMVELARITRNDITFRDKIMIIKTVVKKYKKPKQFEITFNKRQIPCCPVDAMKSWLSAEECTKKLDEGIWWDYERKKKLGGTGCSRELRLLLDEIGIDKEYAGSTVRHSMITKLRDEGATQEEVNEATRHAPGSNACDTFYYKPIARDIGALILKDFEDYPNKRCYNKGSWFSSNPLVGTPQAQVPRLARLVAVRRDHLKRNNQKCAMKKKCRHEEQHFILSDLAHISLVSKQTNIESPQTDLLDVPNPMTPEYPITEILSQGRILLEKLPNIIGENDPQGKQITIVGDLNGQFFDLLEIFKRNGKPSNENPHQILGNYVNFGLFGTEIFLLLLCYKLAYPQNVHLLRGNHESDFCTKLYGFKKEVEDKYSTAVYQNFLLVFNTLPICAIVNSRVSIVHGGLFNRTNVTLEEICQINRFNEPGEEEGEVLMEQMLWSVPTNLVVQNQKFEFGPNITDV</sequence>
<dbReference type="InterPro" id="IPR051134">
    <property type="entry name" value="PPP_phosphatase"/>
</dbReference>
<evidence type="ECO:0000256" key="5">
    <source>
        <dbReference type="RuleBase" id="RU004273"/>
    </source>
</evidence>
<keyword evidence="5" id="KW-0378">Hydrolase</keyword>
<dbReference type="EMBL" id="SNRW01002907">
    <property type="protein sequence ID" value="KAA6391351.1"/>
    <property type="molecule type" value="Genomic_DNA"/>
</dbReference>
<comment type="cofactor">
    <cofactor evidence="1">
        <name>Mn(2+)</name>
        <dbReference type="ChEBI" id="CHEBI:29035"/>
    </cofactor>
</comment>
<comment type="caution">
    <text evidence="7">The sequence shown here is derived from an EMBL/GenBank/DDBJ whole genome shotgun (WGS) entry which is preliminary data.</text>
</comment>
<evidence type="ECO:0000313" key="8">
    <source>
        <dbReference type="Proteomes" id="UP000324800"/>
    </source>
</evidence>
<dbReference type="PROSITE" id="PS51898">
    <property type="entry name" value="TYR_RECOMBINASE"/>
    <property type="match status" value="1"/>
</dbReference>
<dbReference type="Gene3D" id="1.10.443.10">
    <property type="entry name" value="Intergrase catalytic core"/>
    <property type="match status" value="1"/>
</dbReference>
<reference evidence="7 8" key="1">
    <citation type="submission" date="2019-03" db="EMBL/GenBank/DDBJ databases">
        <title>Single cell metagenomics reveals metabolic interactions within the superorganism composed of flagellate Streblomastix strix and complex community of Bacteroidetes bacteria on its surface.</title>
        <authorList>
            <person name="Treitli S.C."/>
            <person name="Kolisko M."/>
            <person name="Husnik F."/>
            <person name="Keeling P."/>
            <person name="Hampl V."/>
        </authorList>
    </citation>
    <scope>NUCLEOTIDE SEQUENCE [LARGE SCALE GENOMIC DNA]</scope>
    <source>
        <strain evidence="7">ST1C</strain>
    </source>
</reference>
<dbReference type="PANTHER" id="PTHR45668:SF9">
    <property type="entry name" value="SERINE_THREONINE-PROTEIN PHOSPHATASE 7"/>
    <property type="match status" value="1"/>
</dbReference>
<evidence type="ECO:0000256" key="2">
    <source>
        <dbReference type="ARBA" id="ARBA00022723"/>
    </source>
</evidence>
<dbReference type="PRINTS" id="PR00114">
    <property type="entry name" value="STPHPHTASE"/>
</dbReference>
<comment type="catalytic activity">
    <reaction evidence="5">
        <text>O-phospho-L-threonyl-[protein] + H2O = L-threonyl-[protein] + phosphate</text>
        <dbReference type="Rhea" id="RHEA:47004"/>
        <dbReference type="Rhea" id="RHEA-COMP:11060"/>
        <dbReference type="Rhea" id="RHEA-COMP:11605"/>
        <dbReference type="ChEBI" id="CHEBI:15377"/>
        <dbReference type="ChEBI" id="CHEBI:30013"/>
        <dbReference type="ChEBI" id="CHEBI:43474"/>
        <dbReference type="ChEBI" id="CHEBI:61977"/>
        <dbReference type="EC" id="3.1.3.16"/>
    </reaction>
</comment>
<feature type="domain" description="Tyr recombinase" evidence="6">
    <location>
        <begin position="1"/>
        <end position="197"/>
    </location>
</feature>
<dbReference type="GO" id="GO:0006310">
    <property type="term" value="P:DNA recombination"/>
    <property type="evidence" value="ECO:0007669"/>
    <property type="project" value="UniProtKB-KW"/>
</dbReference>
<dbReference type="EC" id="3.1.3.16" evidence="5"/>
<dbReference type="InterPro" id="IPR011010">
    <property type="entry name" value="DNA_brk_join_enz"/>
</dbReference>
<dbReference type="SUPFAM" id="SSF56300">
    <property type="entry name" value="Metallo-dependent phosphatases"/>
    <property type="match status" value="1"/>
</dbReference>
<dbReference type="Gene3D" id="3.60.21.10">
    <property type="match status" value="1"/>
</dbReference>
<dbReference type="OrthoDB" id="445564at2759"/>
<dbReference type="GO" id="GO:0046872">
    <property type="term" value="F:metal ion binding"/>
    <property type="evidence" value="ECO:0007669"/>
    <property type="project" value="UniProtKB-KW"/>
</dbReference>
<dbReference type="GO" id="GO:0015074">
    <property type="term" value="P:DNA integration"/>
    <property type="evidence" value="ECO:0007669"/>
    <property type="project" value="InterPro"/>
</dbReference>
<proteinExistence type="inferred from homology"/>
<keyword evidence="3" id="KW-0233">DNA recombination</keyword>
<dbReference type="InterPro" id="IPR013762">
    <property type="entry name" value="Integrase-like_cat_sf"/>
</dbReference>
<dbReference type="PANTHER" id="PTHR45668">
    <property type="entry name" value="SERINE/THREONINE-PROTEIN PHOSPHATASE 5-RELATED"/>
    <property type="match status" value="1"/>
</dbReference>
<feature type="non-terminal residue" evidence="7">
    <location>
        <position position="1"/>
    </location>
</feature>
<dbReference type="InterPro" id="IPR002104">
    <property type="entry name" value="Integrase_catalytic"/>
</dbReference>
<evidence type="ECO:0000256" key="4">
    <source>
        <dbReference type="ARBA" id="ARBA00023211"/>
    </source>
</evidence>
<gene>
    <name evidence="7" type="ORF">EZS28_013119</name>
</gene>
<keyword evidence="4" id="KW-0464">Manganese</keyword>
<comment type="similarity">
    <text evidence="5">Belongs to the PPP phosphatase family.</text>
</comment>
<protein>
    <recommendedName>
        <fullName evidence="5">Serine/threonine-protein phosphatase</fullName>
        <ecNumber evidence="5">3.1.3.16</ecNumber>
    </recommendedName>
</protein>
<dbReference type="SMART" id="SM00156">
    <property type="entry name" value="PP2Ac"/>
    <property type="match status" value="1"/>
</dbReference>
<keyword evidence="2" id="KW-0479">Metal-binding</keyword>
<dbReference type="SUPFAM" id="SSF56349">
    <property type="entry name" value="DNA breaking-rejoining enzymes"/>
    <property type="match status" value="1"/>
</dbReference>
<dbReference type="InterPro" id="IPR029052">
    <property type="entry name" value="Metallo-depent_PP-like"/>
</dbReference>
<evidence type="ECO:0000313" key="7">
    <source>
        <dbReference type="EMBL" id="KAA6391351.1"/>
    </source>
</evidence>
<accession>A0A5J4W8T4</accession>
<evidence type="ECO:0000256" key="1">
    <source>
        <dbReference type="ARBA" id="ARBA00001936"/>
    </source>
</evidence>
<dbReference type="InterPro" id="IPR006186">
    <property type="entry name" value="Ser/Thr-sp_prot-phosphatase"/>
</dbReference>
<dbReference type="InterPro" id="IPR004843">
    <property type="entry name" value="Calcineurin-like_PHP"/>
</dbReference>
<dbReference type="Pfam" id="PF00589">
    <property type="entry name" value="Phage_integrase"/>
    <property type="match status" value="1"/>
</dbReference>
<evidence type="ECO:0000256" key="3">
    <source>
        <dbReference type="ARBA" id="ARBA00023172"/>
    </source>
</evidence>
<dbReference type="Pfam" id="PF00149">
    <property type="entry name" value="Metallophos"/>
    <property type="match status" value="1"/>
</dbReference>
<name>A0A5J4W8T4_9EUKA</name>
<dbReference type="PROSITE" id="PS00125">
    <property type="entry name" value="SER_THR_PHOSPHATASE"/>
    <property type="match status" value="1"/>
</dbReference>